<dbReference type="GO" id="GO:0004252">
    <property type="term" value="F:serine-type endopeptidase activity"/>
    <property type="evidence" value="ECO:0007669"/>
    <property type="project" value="InterPro"/>
</dbReference>
<comment type="caution">
    <text evidence="3">The sequence shown here is derived from an EMBL/GenBank/DDBJ whole genome shotgun (WGS) entry which is preliminary data.</text>
</comment>
<evidence type="ECO:0000313" key="4">
    <source>
        <dbReference type="Proteomes" id="UP000799439"/>
    </source>
</evidence>
<dbReference type="OrthoDB" id="6380398at2759"/>
<dbReference type="Pfam" id="PF00089">
    <property type="entry name" value="Trypsin"/>
    <property type="match status" value="1"/>
</dbReference>
<reference evidence="3" key="1">
    <citation type="journal article" date="2020" name="Stud. Mycol.">
        <title>101 Dothideomycetes genomes: a test case for predicting lifestyles and emergence of pathogens.</title>
        <authorList>
            <person name="Haridas S."/>
            <person name="Albert R."/>
            <person name="Binder M."/>
            <person name="Bloem J."/>
            <person name="Labutti K."/>
            <person name="Salamov A."/>
            <person name="Andreopoulos B."/>
            <person name="Baker S."/>
            <person name="Barry K."/>
            <person name="Bills G."/>
            <person name="Bluhm B."/>
            <person name="Cannon C."/>
            <person name="Castanera R."/>
            <person name="Culley D."/>
            <person name="Daum C."/>
            <person name="Ezra D."/>
            <person name="Gonzalez J."/>
            <person name="Henrissat B."/>
            <person name="Kuo A."/>
            <person name="Liang C."/>
            <person name="Lipzen A."/>
            <person name="Lutzoni F."/>
            <person name="Magnuson J."/>
            <person name="Mondo S."/>
            <person name="Nolan M."/>
            <person name="Ohm R."/>
            <person name="Pangilinan J."/>
            <person name="Park H.-J."/>
            <person name="Ramirez L."/>
            <person name="Alfaro M."/>
            <person name="Sun H."/>
            <person name="Tritt A."/>
            <person name="Yoshinaga Y."/>
            <person name="Zwiers L.-H."/>
            <person name="Turgeon B."/>
            <person name="Goodwin S."/>
            <person name="Spatafora J."/>
            <person name="Crous P."/>
            <person name="Grigoriev I."/>
        </authorList>
    </citation>
    <scope>NUCLEOTIDE SEQUENCE</scope>
    <source>
        <strain evidence="3">CBS 260.36</strain>
    </source>
</reference>
<dbReference type="InterPro" id="IPR043504">
    <property type="entry name" value="Peptidase_S1_PA_chymotrypsin"/>
</dbReference>
<protein>
    <submittedName>
        <fullName evidence="3">Trypsin-like serine protease</fullName>
    </submittedName>
</protein>
<proteinExistence type="predicted"/>
<keyword evidence="3" id="KW-0378">Hydrolase</keyword>
<feature type="region of interest" description="Disordered" evidence="1">
    <location>
        <begin position="91"/>
        <end position="111"/>
    </location>
</feature>
<sequence length="232" mass="24066">MATSFICGGVLVSPSVAITAKECVSGMSASDLTVRVGLTPATQTNITVDSIVSMSSFNYTSLENDVAILRLSSPTTSTPYAVLASPNSTTLTFSRSRRSSPRPTLSRNKSPLTYRPAFLNSSLTIYGWGPPTSNTQSLSPHLLSAPVSLIPTSSCAQTLAECHFPLDPVQRLCTSSTTQGMAAYGDAGGPVVDEQGTVVALITGNPRCAQPNGIGIKLRLDGKGVGGWLAGV</sequence>
<dbReference type="InterPro" id="IPR001254">
    <property type="entry name" value="Trypsin_dom"/>
</dbReference>
<dbReference type="InterPro" id="IPR051333">
    <property type="entry name" value="CLIP_Serine_Protease"/>
</dbReference>
<evidence type="ECO:0000256" key="1">
    <source>
        <dbReference type="SAM" id="MobiDB-lite"/>
    </source>
</evidence>
<name>A0A9P4MGN4_9PEZI</name>
<dbReference type="PRINTS" id="PR00722">
    <property type="entry name" value="CHYMOTRYPSIN"/>
</dbReference>
<dbReference type="EMBL" id="ML996086">
    <property type="protein sequence ID" value="KAF2152293.1"/>
    <property type="molecule type" value="Genomic_DNA"/>
</dbReference>
<dbReference type="GO" id="GO:0006508">
    <property type="term" value="P:proteolysis"/>
    <property type="evidence" value="ECO:0007669"/>
    <property type="project" value="UniProtKB-KW"/>
</dbReference>
<keyword evidence="3" id="KW-0645">Protease</keyword>
<dbReference type="Gene3D" id="2.40.10.10">
    <property type="entry name" value="Trypsin-like serine proteases"/>
    <property type="match status" value="2"/>
</dbReference>
<dbReference type="AlphaFoldDB" id="A0A9P4MGN4"/>
<accession>A0A9P4MGN4</accession>
<keyword evidence="4" id="KW-1185">Reference proteome</keyword>
<dbReference type="InterPro" id="IPR009003">
    <property type="entry name" value="Peptidase_S1_PA"/>
</dbReference>
<dbReference type="SMART" id="SM00020">
    <property type="entry name" value="Tryp_SPc"/>
    <property type="match status" value="1"/>
</dbReference>
<organism evidence="3 4">
    <name type="scientific">Myriangium duriaei CBS 260.36</name>
    <dbReference type="NCBI Taxonomy" id="1168546"/>
    <lineage>
        <taxon>Eukaryota</taxon>
        <taxon>Fungi</taxon>
        <taxon>Dikarya</taxon>
        <taxon>Ascomycota</taxon>
        <taxon>Pezizomycotina</taxon>
        <taxon>Dothideomycetes</taxon>
        <taxon>Dothideomycetidae</taxon>
        <taxon>Myriangiales</taxon>
        <taxon>Myriangiaceae</taxon>
        <taxon>Myriangium</taxon>
    </lineage>
</organism>
<dbReference type="SUPFAM" id="SSF50494">
    <property type="entry name" value="Trypsin-like serine proteases"/>
    <property type="match status" value="1"/>
</dbReference>
<dbReference type="InterPro" id="IPR001314">
    <property type="entry name" value="Peptidase_S1A"/>
</dbReference>
<dbReference type="Proteomes" id="UP000799439">
    <property type="component" value="Unassembled WGS sequence"/>
</dbReference>
<gene>
    <name evidence="3" type="ORF">K461DRAFT_278511</name>
</gene>
<feature type="domain" description="Peptidase S1" evidence="2">
    <location>
        <begin position="1"/>
        <end position="232"/>
    </location>
</feature>
<dbReference type="PANTHER" id="PTHR24260:SF136">
    <property type="entry name" value="GH08193P-RELATED"/>
    <property type="match status" value="1"/>
</dbReference>
<evidence type="ECO:0000313" key="3">
    <source>
        <dbReference type="EMBL" id="KAF2152293.1"/>
    </source>
</evidence>
<evidence type="ECO:0000259" key="2">
    <source>
        <dbReference type="PROSITE" id="PS50240"/>
    </source>
</evidence>
<dbReference type="PANTHER" id="PTHR24260">
    <property type="match status" value="1"/>
</dbReference>
<dbReference type="PROSITE" id="PS50240">
    <property type="entry name" value="TRYPSIN_DOM"/>
    <property type="match status" value="1"/>
</dbReference>
<feature type="non-terminal residue" evidence="3">
    <location>
        <position position="232"/>
    </location>
</feature>